<dbReference type="Gene3D" id="3.40.50.300">
    <property type="entry name" value="P-loop containing nucleotide triphosphate hydrolases"/>
    <property type="match status" value="1"/>
</dbReference>
<dbReference type="OrthoDB" id="366715at2"/>
<dbReference type="InterPro" id="IPR011604">
    <property type="entry name" value="PDDEXK-like_dom_sf"/>
</dbReference>
<dbReference type="InterPro" id="IPR027417">
    <property type="entry name" value="P-loop_NTPase"/>
</dbReference>
<gene>
    <name evidence="2" type="ORF">SAMN02745152_01873</name>
</gene>
<feature type="domain" description="PD-(D/E)XK endonuclease-like" evidence="1">
    <location>
        <begin position="631"/>
        <end position="944"/>
    </location>
</feature>
<keyword evidence="3" id="KW-1185">Reference proteome</keyword>
<dbReference type="RefSeq" id="WP_078931610.1">
    <property type="nucleotide sequence ID" value="NZ_FUXC01000012.1"/>
</dbReference>
<dbReference type="InterPro" id="IPR038726">
    <property type="entry name" value="PDDEXK_AddAB-type"/>
</dbReference>
<dbReference type="Proteomes" id="UP000190395">
    <property type="component" value="Unassembled WGS sequence"/>
</dbReference>
<keyword evidence="2" id="KW-0547">Nucleotide-binding</keyword>
<evidence type="ECO:0000313" key="3">
    <source>
        <dbReference type="Proteomes" id="UP000190395"/>
    </source>
</evidence>
<accession>A0A1T4Q813</accession>
<evidence type="ECO:0000259" key="1">
    <source>
        <dbReference type="Pfam" id="PF12705"/>
    </source>
</evidence>
<dbReference type="Gene3D" id="3.90.320.10">
    <property type="match status" value="1"/>
</dbReference>
<dbReference type="EMBL" id="FUXC01000012">
    <property type="protein sequence ID" value="SJZ99776.1"/>
    <property type="molecule type" value="Genomic_DNA"/>
</dbReference>
<dbReference type="STRING" id="225004.SAMN02745152_01873"/>
<evidence type="ECO:0000313" key="2">
    <source>
        <dbReference type="EMBL" id="SJZ99776.1"/>
    </source>
</evidence>
<name>A0A1T4Q813_9SPIR</name>
<dbReference type="Pfam" id="PF12705">
    <property type="entry name" value="PDDEXK_1"/>
    <property type="match status" value="1"/>
</dbReference>
<sequence>MAEISENIVEKILKENIKNQDTVFVFPTEIAASLWADRSIFVTDCQAVALERFLAWDKFKGEAVRSENQNKISVPSTMRQIFVSRLIEQNAEKPFFKSLISEKYSKTAESFSTWIASILPKLGMWKEYFEKNSSQKDAEDQDLLVLYEKYTEFLNKYGFFDPAWEKPPFKSNGKHYFIFFPEINSDWEEYKFILESTKEFITLVNVPDFSEKNNFNKSEVKFFNNSRVELKNIANKIFELHHQKKIDWQSMAISVPDMELYGSYIDRELELMEIPHVLRFSRPLSGTPAGNLFNQIKECVSSKNSYDSIKKLLLNDSLPWKNPELAQKLIAFGQENHCICSYVYGGEKIDVWEKSFGDAKYKDFEVENFYNSLKTYLKKFNQAKNFNSIRTSYFEFRNKFFDMENCSDSANKILGRCVSELGALIDLENQYDCTVPSPFDFFAEQLESKKYLEQASEFGVQIYEYKTAACAPFDCHLVIDSSQASLNVSYKDFSFLNENKRKKLLNRDESNVSDKFVQLYQLNSLKEPAYFTCAERTLDAYAQPVSYLKMNDLRNEKILFSENPYNLEKEWFIGSENCEFPPKITEIQSKSFKNWMNFQKIVPVLQEKAVDAVTELNSKSAGNAGENSIYVSKSLLSKFYDCPRKWLFACREMNLKEQDKAAVLLDRFAAGNLYHKILEIYLKALKNNGFHLEIEEDKLEEKYEQILENAITEAINFDGEGNEKNCFLKKELLKTTRPAIKRTILNFIKEFTKIFNNCEVDDCEGELRIQDEEFNFTFNGRIDCLLKDCENGQYYLVDFKNSDLAVPKNLYFKEEEFKTSEEGENLQSAEINKNLPLEEQNFPDFQMPAYTWLMEKQKNICIQNAAFFSINEAKVWPVFGYEMQRRANSKKEIPDCEKFKKTTEKVIEFVKNYVQRIRIGDFKLNEKVQNYEKCSACEYNSICRKTFNVGKHE</sequence>
<protein>
    <submittedName>
        <fullName evidence="2">ATP-dependent helicase/DNAse subunit B</fullName>
    </submittedName>
</protein>
<dbReference type="SUPFAM" id="SSF52540">
    <property type="entry name" value="P-loop containing nucleoside triphosphate hydrolases"/>
    <property type="match status" value="1"/>
</dbReference>
<organism evidence="2 3">
    <name type="scientific">Treponema berlinense</name>
    <dbReference type="NCBI Taxonomy" id="225004"/>
    <lineage>
        <taxon>Bacteria</taxon>
        <taxon>Pseudomonadati</taxon>
        <taxon>Spirochaetota</taxon>
        <taxon>Spirochaetia</taxon>
        <taxon>Spirochaetales</taxon>
        <taxon>Treponemataceae</taxon>
        <taxon>Treponema</taxon>
    </lineage>
</organism>
<dbReference type="AlphaFoldDB" id="A0A1T4Q813"/>
<keyword evidence="2" id="KW-0347">Helicase</keyword>
<keyword evidence="2" id="KW-0067">ATP-binding</keyword>
<proteinExistence type="predicted"/>
<dbReference type="GeneID" id="303368102"/>
<keyword evidence="2" id="KW-0378">Hydrolase</keyword>
<reference evidence="2 3" key="1">
    <citation type="submission" date="2017-02" db="EMBL/GenBank/DDBJ databases">
        <authorList>
            <person name="Peterson S.W."/>
        </authorList>
    </citation>
    <scope>NUCLEOTIDE SEQUENCE [LARGE SCALE GENOMIC DNA]</scope>
    <source>
        <strain evidence="2 3">ATCC BAA-909</strain>
    </source>
</reference>
<dbReference type="GO" id="GO:0004386">
    <property type="term" value="F:helicase activity"/>
    <property type="evidence" value="ECO:0007669"/>
    <property type="project" value="UniProtKB-KW"/>
</dbReference>